<evidence type="ECO:0000313" key="2">
    <source>
        <dbReference type="Proteomes" id="UP000297861"/>
    </source>
</evidence>
<keyword evidence="2" id="KW-1185">Reference proteome</keyword>
<sequence length="109" mass="12466">MFVKPHKLYKKILVPSEKDENGDIIPGTGGEQEVYLCDCFLHDMTTEMLKAFAGTGINPTHYINLDRRDDLTENNQIVVREKETDILRGKGPILKVKLLSVLNYTQIYI</sequence>
<protein>
    <submittedName>
        <fullName evidence="1">Uncharacterized protein</fullName>
    </submittedName>
</protein>
<dbReference type="Proteomes" id="UP000297861">
    <property type="component" value="Unassembled WGS sequence"/>
</dbReference>
<proteinExistence type="predicted"/>
<dbReference type="EMBL" id="SOML01000004">
    <property type="protein sequence ID" value="TFD96669.1"/>
    <property type="molecule type" value="Genomic_DNA"/>
</dbReference>
<name>A0A4Y8L1X7_9BACT</name>
<comment type="caution">
    <text evidence="1">The sequence shown here is derived from an EMBL/GenBank/DDBJ whole genome shotgun (WGS) entry which is preliminary data.</text>
</comment>
<dbReference type="RefSeq" id="WP_134435991.1">
    <property type="nucleotide sequence ID" value="NZ_SOML01000004.1"/>
</dbReference>
<evidence type="ECO:0000313" key="1">
    <source>
        <dbReference type="EMBL" id="TFD96669.1"/>
    </source>
</evidence>
<accession>A0A4Y8L1X7</accession>
<organism evidence="1 2">
    <name type="scientific">Dysgonomonas capnocytophagoides</name>
    <dbReference type="NCBI Taxonomy" id="45254"/>
    <lineage>
        <taxon>Bacteria</taxon>
        <taxon>Pseudomonadati</taxon>
        <taxon>Bacteroidota</taxon>
        <taxon>Bacteroidia</taxon>
        <taxon>Bacteroidales</taxon>
        <taxon>Dysgonomonadaceae</taxon>
        <taxon>Dysgonomonas</taxon>
    </lineage>
</organism>
<dbReference type="OrthoDB" id="1028892at2"/>
<gene>
    <name evidence="1" type="ORF">E2605_07570</name>
</gene>
<reference evidence="1 2" key="1">
    <citation type="submission" date="2019-03" db="EMBL/GenBank/DDBJ databases">
        <title>San Antonio Military Medical Center submission to MRSN (WRAIR), pending publication.</title>
        <authorList>
            <person name="Blyth D.M."/>
            <person name="Mccarthy S.L."/>
            <person name="Schall S.E."/>
            <person name="Stam J.A."/>
            <person name="Ong A.C."/>
            <person name="Mcgann P.T."/>
        </authorList>
    </citation>
    <scope>NUCLEOTIDE SEQUENCE [LARGE SCALE GENOMIC DNA]</scope>
    <source>
        <strain evidence="1 2">MRSN571793</strain>
    </source>
</reference>
<dbReference type="AlphaFoldDB" id="A0A4Y8L1X7"/>